<evidence type="ECO:0000256" key="1">
    <source>
        <dbReference type="ARBA" id="ARBA00022676"/>
    </source>
</evidence>
<organism evidence="3">
    <name type="scientific">marine metagenome</name>
    <dbReference type="NCBI Taxonomy" id="408172"/>
    <lineage>
        <taxon>unclassified sequences</taxon>
        <taxon>metagenomes</taxon>
        <taxon>ecological metagenomes</taxon>
    </lineage>
</organism>
<dbReference type="InterPro" id="IPR002201">
    <property type="entry name" value="Glyco_trans_9"/>
</dbReference>
<name>A0A383BCN7_9ZZZZ</name>
<sequence>PGEEAELQTAIANMQRKPQLLPLLSAKELALLMQECDVLLCNHTGIMHLASAVDKPVCVIFKHGEIKRWGPLNSGSVVLEERDDDPLSPDTVLNTLLEMLNKEKS</sequence>
<gene>
    <name evidence="3" type="ORF">METZ01_LOCUS470790</name>
</gene>
<feature type="non-terminal residue" evidence="3">
    <location>
        <position position="1"/>
    </location>
</feature>
<dbReference type="Pfam" id="PF01075">
    <property type="entry name" value="Glyco_transf_9"/>
    <property type="match status" value="1"/>
</dbReference>
<dbReference type="PANTHER" id="PTHR30160:SF1">
    <property type="entry name" value="LIPOPOLYSACCHARIDE 1,2-N-ACETYLGLUCOSAMINETRANSFERASE-RELATED"/>
    <property type="match status" value="1"/>
</dbReference>
<dbReference type="InterPro" id="IPR051199">
    <property type="entry name" value="LPS_LOS_Heptosyltrfase"/>
</dbReference>
<protein>
    <recommendedName>
        <fullName evidence="4">Glycosyltransferase family 9 protein</fullName>
    </recommendedName>
</protein>
<dbReference type="GO" id="GO:0005829">
    <property type="term" value="C:cytosol"/>
    <property type="evidence" value="ECO:0007669"/>
    <property type="project" value="TreeGrafter"/>
</dbReference>
<reference evidence="3" key="1">
    <citation type="submission" date="2018-05" db="EMBL/GenBank/DDBJ databases">
        <authorList>
            <person name="Lanie J.A."/>
            <person name="Ng W.-L."/>
            <person name="Kazmierczak K.M."/>
            <person name="Andrzejewski T.M."/>
            <person name="Davidsen T.M."/>
            <person name="Wayne K.J."/>
            <person name="Tettelin H."/>
            <person name="Glass J.I."/>
            <person name="Rusch D."/>
            <person name="Podicherti R."/>
            <person name="Tsui H.-C.T."/>
            <person name="Winkler M.E."/>
        </authorList>
    </citation>
    <scope>NUCLEOTIDE SEQUENCE</scope>
</reference>
<evidence type="ECO:0008006" key="4">
    <source>
        <dbReference type="Google" id="ProtNLM"/>
    </source>
</evidence>
<dbReference type="AlphaFoldDB" id="A0A383BCN7"/>
<dbReference type="GO" id="GO:0008713">
    <property type="term" value="F:ADP-heptose-lipopolysaccharide heptosyltransferase activity"/>
    <property type="evidence" value="ECO:0007669"/>
    <property type="project" value="TreeGrafter"/>
</dbReference>
<keyword evidence="2" id="KW-0808">Transferase</keyword>
<dbReference type="PANTHER" id="PTHR30160">
    <property type="entry name" value="TETRAACYLDISACCHARIDE 4'-KINASE-RELATED"/>
    <property type="match status" value="1"/>
</dbReference>
<accession>A0A383BCN7</accession>
<dbReference type="SUPFAM" id="SSF53756">
    <property type="entry name" value="UDP-Glycosyltransferase/glycogen phosphorylase"/>
    <property type="match status" value="1"/>
</dbReference>
<evidence type="ECO:0000256" key="2">
    <source>
        <dbReference type="ARBA" id="ARBA00022679"/>
    </source>
</evidence>
<dbReference type="Gene3D" id="3.40.50.2000">
    <property type="entry name" value="Glycogen Phosphorylase B"/>
    <property type="match status" value="1"/>
</dbReference>
<keyword evidence="1" id="KW-0328">Glycosyltransferase</keyword>
<proteinExistence type="predicted"/>
<dbReference type="EMBL" id="UINC01199485">
    <property type="protein sequence ID" value="SVE17936.1"/>
    <property type="molecule type" value="Genomic_DNA"/>
</dbReference>
<dbReference type="GO" id="GO:0009244">
    <property type="term" value="P:lipopolysaccharide core region biosynthetic process"/>
    <property type="evidence" value="ECO:0007669"/>
    <property type="project" value="TreeGrafter"/>
</dbReference>
<evidence type="ECO:0000313" key="3">
    <source>
        <dbReference type="EMBL" id="SVE17936.1"/>
    </source>
</evidence>